<name>A0A099P295_PICKU</name>
<feature type="chain" id="PRO_5001951651" description="Synchronized import protein 1" evidence="2">
    <location>
        <begin position="22"/>
        <end position="687"/>
    </location>
</feature>
<dbReference type="EMBL" id="JQFK01000013">
    <property type="protein sequence ID" value="KGK39035.1"/>
    <property type="molecule type" value="Genomic_DNA"/>
</dbReference>
<dbReference type="SUPFAM" id="SSF48371">
    <property type="entry name" value="ARM repeat"/>
    <property type="match status" value="1"/>
</dbReference>
<dbReference type="Gene3D" id="1.25.10.10">
    <property type="entry name" value="Leucine-rich Repeat Variant"/>
    <property type="match status" value="1"/>
</dbReference>
<dbReference type="Proteomes" id="UP000029867">
    <property type="component" value="Unassembled WGS sequence"/>
</dbReference>
<dbReference type="InterPro" id="IPR016024">
    <property type="entry name" value="ARM-type_fold"/>
</dbReference>
<keyword evidence="2" id="KW-0732">Signal</keyword>
<reference evidence="4" key="1">
    <citation type="journal article" date="2014" name="Microb. Cell Fact.">
        <title>Exploiting Issatchenkia orientalis SD108 for succinic acid production.</title>
        <authorList>
            <person name="Xiao H."/>
            <person name="Shao Z."/>
            <person name="Jiang Y."/>
            <person name="Dole S."/>
            <person name="Zhao H."/>
        </authorList>
    </citation>
    <scope>NUCLEOTIDE SEQUENCE [LARGE SCALE GENOMIC DNA]</scope>
    <source>
        <strain evidence="4">SD108</strain>
    </source>
</reference>
<sequence length="687" mass="79493">MGLSGHKLLSILVFSGLGVYSGVKFFEPLIVEQLRKDGNLRTDIPIPEFDQNGDKIINGVDKSLEMEKLREKLEAKKEYILNCQQAMAKLKKRSKLSQQRHQNNQLNAAVPKKNESNQVNKVLTLLDKIKKSSTSSVNDKLITINNILVQCKNDPSVRKVFLKNDLIKIILNDLLKEEKQFDEILVSCFDLLKNLILEEDYDLAIYLWRNGIWEILIENFDKAFKSLPHLDDEKVNQISKDLLLSYISNLVSVIDNLSMELSTEVINSSLVPNLFQSNILTYLLQFIKLDNVLTNKDKLKVLLDILRLIYDLSTLSADFLQNLLENNDFQMVFSNMITSNIESPLVKVYLIGIQLQIFEIKDDLNENLDSLLVETFTVLDTLKYEHENDDEFQIVDLSLDLLTTVIEIKGSILIDNSTKKDKVFDGYCIDNILPFIGKLFEKDFKNDKALICLSNLMIYLNSNGLMNEKLVNDLESLNTNKIQPEFNQLLNSKDLYLIIDYLNFKLNLLEIDPSKFVSQEPQIDTLIELGTKLSKYDEFLDIESQIQFITTLLMYLSIIAKNINNLEVTKTIVEFIIKYNIVEKIEFYNGELSNGLNVSKFHKKYNYLVEESINVAINSIFELFDDDYPYNRELYHNGNLGGILANTLQDYKKIYKNIDKNINLRLKKQTEETLSNLQRFIEYKQTE</sequence>
<dbReference type="PANTHER" id="PTHR13347:SF1">
    <property type="entry name" value="HEAT REPEAT-CONTAINING PROTEIN 3"/>
    <property type="match status" value="1"/>
</dbReference>
<evidence type="ECO:0000256" key="2">
    <source>
        <dbReference type="SAM" id="SignalP"/>
    </source>
</evidence>
<dbReference type="HOGENOM" id="CLU_446315_0_0_1"/>
<feature type="signal peptide" evidence="2">
    <location>
        <begin position="1"/>
        <end position="21"/>
    </location>
</feature>
<evidence type="ECO:0000256" key="1">
    <source>
        <dbReference type="ARBA" id="ARBA00049983"/>
    </source>
</evidence>
<evidence type="ECO:0008006" key="5">
    <source>
        <dbReference type="Google" id="ProtNLM"/>
    </source>
</evidence>
<accession>A0A099P295</accession>
<dbReference type="GO" id="GO:0051082">
    <property type="term" value="F:unfolded protein binding"/>
    <property type="evidence" value="ECO:0007669"/>
    <property type="project" value="TreeGrafter"/>
</dbReference>
<dbReference type="InterPro" id="IPR011989">
    <property type="entry name" value="ARM-like"/>
</dbReference>
<comment type="similarity">
    <text evidence="1">Belongs to the nuclear import and ribosome assembly adapter family.</text>
</comment>
<protein>
    <recommendedName>
        <fullName evidence="5">Synchronized import protein 1</fullName>
    </recommendedName>
</protein>
<proteinExistence type="inferred from homology"/>
<dbReference type="AlphaFoldDB" id="A0A099P295"/>
<dbReference type="VEuPathDB" id="FungiDB:C5L36_0B12480"/>
<dbReference type="VEuPathDB" id="FungiDB:C5L36_0B12470"/>
<dbReference type="eggNOG" id="ENOG502QWR9">
    <property type="taxonomic scope" value="Eukaryota"/>
</dbReference>
<dbReference type="InterPro" id="IPR052616">
    <property type="entry name" value="SYO1-like"/>
</dbReference>
<comment type="caution">
    <text evidence="3">The sequence shown here is derived from an EMBL/GenBank/DDBJ whole genome shotgun (WGS) entry which is preliminary data.</text>
</comment>
<dbReference type="PANTHER" id="PTHR13347">
    <property type="entry name" value="HEAT REPEAT-CONTAINING PROTEIN 3"/>
    <property type="match status" value="1"/>
</dbReference>
<dbReference type="GO" id="GO:0042273">
    <property type="term" value="P:ribosomal large subunit biogenesis"/>
    <property type="evidence" value="ECO:0007669"/>
    <property type="project" value="TreeGrafter"/>
</dbReference>
<evidence type="ECO:0000313" key="3">
    <source>
        <dbReference type="EMBL" id="KGK39035.1"/>
    </source>
</evidence>
<evidence type="ECO:0000313" key="4">
    <source>
        <dbReference type="Proteomes" id="UP000029867"/>
    </source>
</evidence>
<gene>
    <name evidence="3" type="ORF">JL09_g1856</name>
</gene>
<dbReference type="GO" id="GO:0006606">
    <property type="term" value="P:protein import into nucleus"/>
    <property type="evidence" value="ECO:0007669"/>
    <property type="project" value="TreeGrafter"/>
</dbReference>
<organism evidence="3 4">
    <name type="scientific">Pichia kudriavzevii</name>
    <name type="common">Yeast</name>
    <name type="synonym">Issatchenkia orientalis</name>
    <dbReference type="NCBI Taxonomy" id="4909"/>
    <lineage>
        <taxon>Eukaryota</taxon>
        <taxon>Fungi</taxon>
        <taxon>Dikarya</taxon>
        <taxon>Ascomycota</taxon>
        <taxon>Saccharomycotina</taxon>
        <taxon>Pichiomycetes</taxon>
        <taxon>Pichiales</taxon>
        <taxon>Pichiaceae</taxon>
        <taxon>Pichia</taxon>
    </lineage>
</organism>